<dbReference type="CDD" id="cd11304">
    <property type="entry name" value="Cadherin_repeat"/>
    <property type="match status" value="1"/>
</dbReference>
<dbReference type="SMART" id="SM00112">
    <property type="entry name" value="CA"/>
    <property type="match status" value="1"/>
</dbReference>
<name>A0AAN9A1S3_HALRR</name>
<dbReference type="InterPro" id="IPR015919">
    <property type="entry name" value="Cadherin-like_sf"/>
</dbReference>
<accession>A0AAN9A1S3</accession>
<dbReference type="PANTHER" id="PTHR24026">
    <property type="entry name" value="FAT ATYPICAL CADHERIN-RELATED"/>
    <property type="match status" value="1"/>
</dbReference>
<protein>
    <recommendedName>
        <fullName evidence="5">Cadherin domain-containing protein</fullName>
    </recommendedName>
</protein>
<dbReference type="PROSITE" id="PS50268">
    <property type="entry name" value="CADHERIN_2"/>
    <property type="match status" value="2"/>
</dbReference>
<dbReference type="SUPFAM" id="SSF49313">
    <property type="entry name" value="Cadherin-like"/>
    <property type="match status" value="2"/>
</dbReference>
<feature type="domain" description="Cadherin" evidence="5">
    <location>
        <begin position="100"/>
        <end position="210"/>
    </location>
</feature>
<dbReference type="PRINTS" id="PR00205">
    <property type="entry name" value="CADHERIN"/>
</dbReference>
<dbReference type="Gene3D" id="2.60.40.60">
    <property type="entry name" value="Cadherins"/>
    <property type="match status" value="2"/>
</dbReference>
<keyword evidence="7" id="KW-1185">Reference proteome</keyword>
<evidence type="ECO:0000256" key="4">
    <source>
        <dbReference type="SAM" id="MobiDB-lite"/>
    </source>
</evidence>
<dbReference type="EMBL" id="JAXCGZ010013896">
    <property type="protein sequence ID" value="KAK7071828.1"/>
    <property type="molecule type" value="Genomic_DNA"/>
</dbReference>
<evidence type="ECO:0000256" key="2">
    <source>
        <dbReference type="ARBA" id="ARBA00022989"/>
    </source>
</evidence>
<evidence type="ECO:0000313" key="7">
    <source>
        <dbReference type="Proteomes" id="UP001381693"/>
    </source>
</evidence>
<dbReference type="GO" id="GO:0007156">
    <property type="term" value="P:homophilic cell adhesion via plasma membrane adhesion molecules"/>
    <property type="evidence" value="ECO:0007669"/>
    <property type="project" value="InterPro"/>
</dbReference>
<keyword evidence="3" id="KW-0106">Calcium</keyword>
<gene>
    <name evidence="6" type="ORF">SK128_016924</name>
</gene>
<reference evidence="6 7" key="1">
    <citation type="submission" date="2023-11" db="EMBL/GenBank/DDBJ databases">
        <title>Halocaridina rubra genome assembly.</title>
        <authorList>
            <person name="Smith C."/>
        </authorList>
    </citation>
    <scope>NUCLEOTIDE SEQUENCE [LARGE SCALE GENOMIC DNA]</scope>
    <source>
        <strain evidence="6">EP-1</strain>
        <tissue evidence="6">Whole</tissue>
    </source>
</reference>
<dbReference type="Proteomes" id="UP001381693">
    <property type="component" value="Unassembled WGS sequence"/>
</dbReference>
<keyword evidence="2" id="KW-0472">Membrane</keyword>
<dbReference type="InterPro" id="IPR002126">
    <property type="entry name" value="Cadherin-like_dom"/>
</dbReference>
<evidence type="ECO:0000256" key="3">
    <source>
        <dbReference type="PROSITE-ProRule" id="PRU00043"/>
    </source>
</evidence>
<feature type="compositionally biased region" description="Low complexity" evidence="4">
    <location>
        <begin position="272"/>
        <end position="282"/>
    </location>
</feature>
<feature type="compositionally biased region" description="Polar residues" evidence="4">
    <location>
        <begin position="259"/>
        <end position="271"/>
    </location>
</feature>
<proteinExistence type="predicted"/>
<dbReference type="GO" id="GO:0005509">
    <property type="term" value="F:calcium ion binding"/>
    <property type="evidence" value="ECO:0007669"/>
    <property type="project" value="UniProtKB-UniRule"/>
</dbReference>
<keyword evidence="1" id="KW-0812">Transmembrane</keyword>
<dbReference type="GO" id="GO:0016020">
    <property type="term" value="C:membrane"/>
    <property type="evidence" value="ECO:0007669"/>
    <property type="project" value="InterPro"/>
</dbReference>
<evidence type="ECO:0000313" key="6">
    <source>
        <dbReference type="EMBL" id="KAK7071828.1"/>
    </source>
</evidence>
<organism evidence="6 7">
    <name type="scientific">Halocaridina rubra</name>
    <name type="common">Hawaiian red shrimp</name>
    <dbReference type="NCBI Taxonomy" id="373956"/>
    <lineage>
        <taxon>Eukaryota</taxon>
        <taxon>Metazoa</taxon>
        <taxon>Ecdysozoa</taxon>
        <taxon>Arthropoda</taxon>
        <taxon>Crustacea</taxon>
        <taxon>Multicrustacea</taxon>
        <taxon>Malacostraca</taxon>
        <taxon>Eumalacostraca</taxon>
        <taxon>Eucarida</taxon>
        <taxon>Decapoda</taxon>
        <taxon>Pleocyemata</taxon>
        <taxon>Caridea</taxon>
        <taxon>Atyoidea</taxon>
        <taxon>Atyidae</taxon>
        <taxon>Halocaridina</taxon>
    </lineage>
</organism>
<comment type="caution">
    <text evidence="6">The sequence shown here is derived from an EMBL/GenBank/DDBJ whole genome shotgun (WGS) entry which is preliminary data.</text>
</comment>
<feature type="region of interest" description="Disordered" evidence="4">
    <location>
        <begin position="259"/>
        <end position="294"/>
    </location>
</feature>
<keyword evidence="2" id="KW-1133">Transmembrane helix</keyword>
<evidence type="ECO:0000259" key="5">
    <source>
        <dbReference type="PROSITE" id="PS50268"/>
    </source>
</evidence>
<sequence length="336" mass="36246">MDGRDGSCHVMKRWGKPAAAVGSYCRISLPAYLVGDPSRVERGRHIDSGRGGAKLWTRGPLDRETHRFLPVKIAVSDAGGLTSTQTVTVIVSDLNDNPMKPAAKTVYLWKTQGSGSDAPLGRVYVEDPDDWDVADKTFRWNGKPHPSFTLNEDDGTIFASSQVREGRQVMYELQFSVSDRVWKQKGVSANVSVMVRTLTNNALAHAAPITLTSITPADLTRGWSPTSSGGRLGKLLKSVQEVLGQDAATSKVEVVSVYGSQRSPETSQMPPSSKESSSSSSKNGRGHPGLRDSAITHSVPSACVWVSAKENGDMFMDAIKLQGLLALHSRKVSDPI</sequence>
<dbReference type="AlphaFoldDB" id="A0AAN9A1S3"/>
<feature type="domain" description="Cadherin" evidence="5">
    <location>
        <begin position="46"/>
        <end position="103"/>
    </location>
</feature>
<evidence type="ECO:0000256" key="1">
    <source>
        <dbReference type="ARBA" id="ARBA00022692"/>
    </source>
</evidence>
<dbReference type="PANTHER" id="PTHR24026:SF118">
    <property type="entry name" value="DE-CADHERIN"/>
    <property type="match status" value="1"/>
</dbReference>